<dbReference type="EMBL" id="CM046394">
    <property type="protein sequence ID" value="KAI8546379.1"/>
    <property type="molecule type" value="Genomic_DNA"/>
</dbReference>
<name>A0ACC0N0H7_RHOML</name>
<protein>
    <submittedName>
        <fullName evidence="1">Uncharacterized protein</fullName>
    </submittedName>
</protein>
<accession>A0ACC0N0H7</accession>
<evidence type="ECO:0000313" key="2">
    <source>
        <dbReference type="Proteomes" id="UP001062846"/>
    </source>
</evidence>
<gene>
    <name evidence="1" type="ORF">RHMOL_Rhmol07G0112700</name>
</gene>
<reference evidence="1" key="1">
    <citation type="submission" date="2022-02" db="EMBL/GenBank/DDBJ databases">
        <title>Plant Genome Project.</title>
        <authorList>
            <person name="Zhang R.-G."/>
        </authorList>
    </citation>
    <scope>NUCLEOTIDE SEQUENCE</scope>
    <source>
        <strain evidence="1">AT1</strain>
    </source>
</reference>
<proteinExistence type="predicted"/>
<organism evidence="1 2">
    <name type="scientific">Rhododendron molle</name>
    <name type="common">Chinese azalea</name>
    <name type="synonym">Azalea mollis</name>
    <dbReference type="NCBI Taxonomy" id="49168"/>
    <lineage>
        <taxon>Eukaryota</taxon>
        <taxon>Viridiplantae</taxon>
        <taxon>Streptophyta</taxon>
        <taxon>Embryophyta</taxon>
        <taxon>Tracheophyta</taxon>
        <taxon>Spermatophyta</taxon>
        <taxon>Magnoliopsida</taxon>
        <taxon>eudicotyledons</taxon>
        <taxon>Gunneridae</taxon>
        <taxon>Pentapetalae</taxon>
        <taxon>asterids</taxon>
        <taxon>Ericales</taxon>
        <taxon>Ericaceae</taxon>
        <taxon>Ericoideae</taxon>
        <taxon>Rhodoreae</taxon>
        <taxon>Rhododendron</taxon>
    </lineage>
</organism>
<comment type="caution">
    <text evidence="1">The sequence shown here is derived from an EMBL/GenBank/DDBJ whole genome shotgun (WGS) entry which is preliminary data.</text>
</comment>
<sequence>MRSRGCSICNVTASFSLMSNPLGSISPGRDQSKKWTNEARTKGTCFAAIGMPGHILLPAPKGKNP</sequence>
<evidence type="ECO:0000313" key="1">
    <source>
        <dbReference type="EMBL" id="KAI8546379.1"/>
    </source>
</evidence>
<dbReference type="Proteomes" id="UP001062846">
    <property type="component" value="Chromosome 7"/>
</dbReference>
<keyword evidence="2" id="KW-1185">Reference proteome</keyword>